<organism evidence="1 2">
    <name type="scientific">Muiribacterium halophilum</name>
    <dbReference type="NCBI Taxonomy" id="2053465"/>
    <lineage>
        <taxon>Bacteria</taxon>
        <taxon>Candidatus Muiribacteriota</taxon>
        <taxon>Candidatus Muiribacteriia</taxon>
        <taxon>Candidatus Muiribacteriales</taxon>
        <taxon>Candidatus Muiribacteriaceae</taxon>
        <taxon>Candidatus Muiribacterium</taxon>
    </lineage>
</organism>
<accession>A0A2N5ZI39</accession>
<comment type="caution">
    <text evidence="1">The sequence shown here is derived from an EMBL/GenBank/DDBJ whole genome shotgun (WGS) entry which is preliminary data.</text>
</comment>
<reference evidence="1 2" key="1">
    <citation type="submission" date="2017-11" db="EMBL/GenBank/DDBJ databases">
        <title>Genome-resolved metagenomics identifies genetic mobility, metabolic interactions, and unexpected diversity in perchlorate-reducing communities.</title>
        <authorList>
            <person name="Barnum T.P."/>
            <person name="Figueroa I.A."/>
            <person name="Carlstrom C.I."/>
            <person name="Lucas L.N."/>
            <person name="Engelbrektson A.L."/>
            <person name="Coates J.D."/>
        </authorList>
    </citation>
    <scope>NUCLEOTIDE SEQUENCE [LARGE SCALE GENOMIC DNA]</scope>
    <source>
        <strain evidence="1">BM706</strain>
    </source>
</reference>
<protein>
    <submittedName>
        <fullName evidence="1">Uncharacterized protein</fullName>
    </submittedName>
</protein>
<name>A0A2N5ZI39_MUIH1</name>
<dbReference type="EMBL" id="PKTG01000064">
    <property type="protein sequence ID" value="PLX18316.1"/>
    <property type="molecule type" value="Genomic_DNA"/>
</dbReference>
<evidence type="ECO:0000313" key="1">
    <source>
        <dbReference type="EMBL" id="PLX18316.1"/>
    </source>
</evidence>
<sequence length="1847" mass="199214">MVDTTSWTQDATPSGNQFNATINSDTIEIELGKNIDSSVINSKSLKFTFKAISPSTLDTTSVFITKIEDSDLGKSMEVNAGNADDDIYNDNTLTTVVKNQIASITGEINPECVKLSTETDMVLDIKPTIADGNVGFDTIYIHFPTGYTPVDTASWTVYAGDNLLTLNENISVVGETAEVVLPLEINYNSVEKNIMIKFTTDTPASSDLPTGSHFDVFVDNSNIEKKIAVTDGEADGYPLLNNDTLVVKSGSPASQVAAEVQPYRGGIESTVQFKFIVLQQSNPSLHCGIDKFVLTIPKEFSNVLMSGSSGYVKNETTDFTIITSGMPTSTQALVDISQPSVSNGTVEIELGQKILDNNCTIEISLTMDMPDTSGEYAFAMKAGNRDVDDLLTVSAQDVDGDPTNNNISDPLNVFATAQAQEVYAELTPYVVKPSSTTEVRIYTSMTTGVEDSGVDKIIIDTNGLSSIDISNATVEVNASTYTVVSTTPGVDEVQMSESSGVITLIFGGSALNGTNFPINISFDMISSSSVDYPQGSLWEIYFDNSLATHPIKAQPKDLDSNPSNGNSLYLYTGYSIKERTAYSELTIKDSSGEDHFESIINAVKAGSVNNKVVYTIKPEFESTDIGINYVKIACPGHSGMDLSSLDINVGGYSYTPIFAGEPGDFEAYVEKSEGVTGATLEVKLGNRIYYSNPSDSRIQIGFELDAPMTTDTGVDFSSWLDYTYLDDAFITTEGDADAIESTDTISVITKESPVDSVSAEIIPVHLKPLDGVKKFRLYFKPTIISVNSGFNKAVIEVPSTYLNPYVDTSENPVIVPDPLGGTETLPYASSPVAGQARIYAQGNLIIVEYGELYGDTAGDITDYSSENLAADEYFAVDFYAQVPSVSDYSNNSVSDDGKNFKIYVDNMSNSLAVYGQEGDATDDSMSLNTLNVVCAPAASSVVAEGTVASENGIRFLDNSVIVGSTSNVFTFTIYPIISNTERGINKVSVELPAAFGAPDGTSASISINDQDVTGSAVIGVIGNEISYQFTPAVDEPQPIEVSFKADAPGATSSGLVATVSVDNTTYRSDSYFELTATQGYAYAQIETRSLTFNVIDVPARGALAEITPSTVFKGQTKNFTMNVLPDITAQDSGIDILKVIMPTTYSDLTMQSVRWGGSALSKVSTNPAAGEYNVSINNNEFIITSGDLITNLYPEKGIEISFDADVPTSSDIPDGKTVSGYIGNSSSTVEVVLVEGDAAALNPSDSLLIRTSSAVDSAIAEIVPSYVVKGTYDQVFDYYIGAKISTYAGGVDRVEVPLPDGFSGLSSTTTYFYVGSTEYTTVSGAPAAGEVKYELSTDKLVFTFNVANRLTSDSTIHIRFTADVPNTNIVFDFDAKLYDDVSGVYDTVIAGDANSDSTDWDTLSLSTASAEVEKSSSTIVAELLQSGNWKLSIKLVFNTTMDIQGPTPVVKVEKKNATTIDFYNESSKGVWEGYVWLSATEFTGKVDLSCSNARDYIGNWVNASILSFDVTPGVAATFFRNPAETKLYKLIVNTSSELPSNYTIEASVRETGFSDESITLTQARNKKLYTGNYRIKSSYDLTVFLKIKDGSGTILTDTQYSMNNISAPGRYELLSGVFFNLDDSSEGRRCTVGKNLLNGLEKASNELTLKNEVVEFDQAIHAPSVEIKNMVKGNGLFYLTEKGWRPYEMVRKNEKIFAAAVFEDSTPPVIDDNTNFDTTGRLLVGFNDASFIKEARILKGSGNILNISEDTIMFGNIAKSPIIDIEAVDYLGNTTRKTLFIKAPAFSGNIRIYPNPVSNAMFVETGYAGTFDIDIFDVSGRKIYRSRNNTSSFIWDLLDKRGKSVAN</sequence>
<proteinExistence type="predicted"/>
<gene>
    <name evidence="1" type="ORF">C0601_04680</name>
</gene>
<dbReference type="Proteomes" id="UP000234857">
    <property type="component" value="Unassembled WGS sequence"/>
</dbReference>
<evidence type="ECO:0000313" key="2">
    <source>
        <dbReference type="Proteomes" id="UP000234857"/>
    </source>
</evidence>